<proteinExistence type="predicted"/>
<dbReference type="RefSeq" id="WP_307349428.1">
    <property type="nucleotide sequence ID" value="NZ_JAUSVS010000004.1"/>
</dbReference>
<evidence type="ECO:0000313" key="2">
    <source>
        <dbReference type="Proteomes" id="UP001228905"/>
    </source>
</evidence>
<keyword evidence="2" id="KW-1185">Reference proteome</keyword>
<name>A0ABU0IRI0_9CAUL</name>
<dbReference type="EMBL" id="JAUSVS010000004">
    <property type="protein sequence ID" value="MDQ0464620.1"/>
    <property type="molecule type" value="Genomic_DNA"/>
</dbReference>
<gene>
    <name evidence="1" type="ORF">QO010_002404</name>
</gene>
<dbReference type="Gene3D" id="3.40.640.10">
    <property type="entry name" value="Type I PLP-dependent aspartate aminotransferase-like (Major domain)"/>
    <property type="match status" value="1"/>
</dbReference>
<accession>A0ABU0IRI0</accession>
<dbReference type="Gene3D" id="3.90.1150.10">
    <property type="entry name" value="Aspartate Aminotransferase, domain 1"/>
    <property type="match status" value="1"/>
</dbReference>
<reference evidence="1 2" key="1">
    <citation type="submission" date="2023-07" db="EMBL/GenBank/DDBJ databases">
        <title>Genomic Encyclopedia of Type Strains, Phase IV (KMG-IV): sequencing the most valuable type-strain genomes for metagenomic binning, comparative biology and taxonomic classification.</title>
        <authorList>
            <person name="Goeker M."/>
        </authorList>
    </citation>
    <scope>NUCLEOTIDE SEQUENCE [LARGE SCALE GENOMIC DNA]</scope>
    <source>
        <strain evidence="1 2">DSM 18695</strain>
    </source>
</reference>
<evidence type="ECO:0000313" key="1">
    <source>
        <dbReference type="EMBL" id="MDQ0464620.1"/>
    </source>
</evidence>
<comment type="caution">
    <text evidence="1">The sequence shown here is derived from an EMBL/GenBank/DDBJ whole genome shotgun (WGS) entry which is preliminary data.</text>
</comment>
<dbReference type="SUPFAM" id="SSF53383">
    <property type="entry name" value="PLP-dependent transferases"/>
    <property type="match status" value="1"/>
</dbReference>
<dbReference type="InterPro" id="IPR015421">
    <property type="entry name" value="PyrdxlP-dep_Trfase_major"/>
</dbReference>
<organism evidence="1 2">
    <name type="scientific">Caulobacter ginsengisoli</name>
    <dbReference type="NCBI Taxonomy" id="400775"/>
    <lineage>
        <taxon>Bacteria</taxon>
        <taxon>Pseudomonadati</taxon>
        <taxon>Pseudomonadota</taxon>
        <taxon>Alphaproteobacteria</taxon>
        <taxon>Caulobacterales</taxon>
        <taxon>Caulobacteraceae</taxon>
        <taxon>Caulobacter</taxon>
    </lineage>
</organism>
<protein>
    <submittedName>
        <fullName evidence="1">dTDP-4-amino-4,6-dideoxygalactose transaminase</fullName>
    </submittedName>
</protein>
<sequence length="324" mass="35090">MSERAIGGVMPAVVPGPVAESLWDRWTAGWAHAAAFSTARSALAALLRQQQPRRLWLPAYVCQTVPDGTAGVPVSWYAVDGQLEPDLSEVEAGDTVLVVDYFGRPALAERRPDVFVIEDRAQALDPDAPPFGDVILYSPRKLIGVGDGGLLVSNQPLPTPDEPGDEALWAANDARARDPDGLDPGGWRLAFIAREAGFEPDGRAMSGRTLAALQGFDWRAEAVRRRANWTALASGLAGMALWPEQDVPFTPLAYPILVEDAAAMSAWLADRRIWAPRHWAEVPSPPSFTGAHDLARRCLSLPLDGRYGAADMARIVEAVRAYPR</sequence>
<dbReference type="Proteomes" id="UP001228905">
    <property type="component" value="Unassembled WGS sequence"/>
</dbReference>
<dbReference type="InterPro" id="IPR015422">
    <property type="entry name" value="PyrdxlP-dep_Trfase_small"/>
</dbReference>
<dbReference type="InterPro" id="IPR015424">
    <property type="entry name" value="PyrdxlP-dep_Trfase"/>
</dbReference>